<dbReference type="EMBL" id="JAEPRD010000182">
    <property type="protein sequence ID" value="KAG2194980.1"/>
    <property type="molecule type" value="Genomic_DNA"/>
</dbReference>
<dbReference type="Gene3D" id="1.20.1280.50">
    <property type="match status" value="1"/>
</dbReference>
<dbReference type="Proteomes" id="UP000603453">
    <property type="component" value="Unassembled WGS sequence"/>
</dbReference>
<proteinExistence type="predicted"/>
<protein>
    <recommendedName>
        <fullName evidence="1">F-box domain-containing protein</fullName>
    </recommendedName>
</protein>
<gene>
    <name evidence="2" type="ORF">INT47_002836</name>
</gene>
<evidence type="ECO:0000313" key="2">
    <source>
        <dbReference type="EMBL" id="KAG2194980.1"/>
    </source>
</evidence>
<dbReference type="InterPro" id="IPR001810">
    <property type="entry name" value="F-box_dom"/>
</dbReference>
<name>A0A8H7QMR6_9FUNG</name>
<dbReference type="OrthoDB" id="2282896at2759"/>
<dbReference type="SUPFAM" id="SSF52047">
    <property type="entry name" value="RNI-like"/>
    <property type="match status" value="1"/>
</dbReference>
<evidence type="ECO:0000259" key="1">
    <source>
        <dbReference type="Pfam" id="PF12937"/>
    </source>
</evidence>
<organism evidence="2 3">
    <name type="scientific">Mucor saturninus</name>
    <dbReference type="NCBI Taxonomy" id="64648"/>
    <lineage>
        <taxon>Eukaryota</taxon>
        <taxon>Fungi</taxon>
        <taxon>Fungi incertae sedis</taxon>
        <taxon>Mucoromycota</taxon>
        <taxon>Mucoromycotina</taxon>
        <taxon>Mucoromycetes</taxon>
        <taxon>Mucorales</taxon>
        <taxon>Mucorineae</taxon>
        <taxon>Mucoraceae</taxon>
        <taxon>Mucor</taxon>
    </lineage>
</organism>
<feature type="domain" description="F-box" evidence="1">
    <location>
        <begin position="4"/>
        <end position="51"/>
    </location>
</feature>
<dbReference type="Gene3D" id="3.80.10.10">
    <property type="entry name" value="Ribonuclease Inhibitor"/>
    <property type="match status" value="2"/>
</dbReference>
<dbReference type="InterPro" id="IPR032675">
    <property type="entry name" value="LRR_dom_sf"/>
</dbReference>
<accession>A0A8H7QMR6</accession>
<comment type="caution">
    <text evidence="2">The sequence shown here is derived from an EMBL/GenBank/DDBJ whole genome shotgun (WGS) entry which is preliminary data.</text>
</comment>
<reference evidence="2" key="1">
    <citation type="submission" date="2020-12" db="EMBL/GenBank/DDBJ databases">
        <title>Metabolic potential, ecology and presence of endohyphal bacteria is reflected in genomic diversity of Mucoromycotina.</title>
        <authorList>
            <person name="Muszewska A."/>
            <person name="Okrasinska A."/>
            <person name="Steczkiewicz K."/>
            <person name="Drgas O."/>
            <person name="Orlowska M."/>
            <person name="Perlinska-Lenart U."/>
            <person name="Aleksandrzak-Piekarczyk T."/>
            <person name="Szatraj K."/>
            <person name="Zielenkiewicz U."/>
            <person name="Pilsyk S."/>
            <person name="Malc E."/>
            <person name="Mieczkowski P."/>
            <person name="Kruszewska J.S."/>
            <person name="Biernat P."/>
            <person name="Pawlowska J."/>
        </authorList>
    </citation>
    <scope>NUCLEOTIDE SEQUENCE</scope>
    <source>
        <strain evidence="2">WA0000017839</strain>
    </source>
</reference>
<evidence type="ECO:0000313" key="3">
    <source>
        <dbReference type="Proteomes" id="UP000603453"/>
    </source>
</evidence>
<dbReference type="CDD" id="cd09917">
    <property type="entry name" value="F-box_SF"/>
    <property type="match status" value="1"/>
</dbReference>
<dbReference type="Pfam" id="PF12937">
    <property type="entry name" value="F-box-like"/>
    <property type="match status" value="1"/>
</dbReference>
<sequence length="628" mass="72487">MKSWGNLPEEVLLIIFNSSDNTSFFEDRKVLERKDIFQCELVCRNWKSPAQRANYKSLTVSSRDTKNLINALKNSQESPGKFVKELILPNSTKGSSWKQCLPAMADIFPFIDTLEVHEPNEDFYSTLISISSASKWKGLKNFEFPNNDSDLGMYASCVQNYQRSLERLLVCDKIQLIHANEGGINNELYFSLLQELGQFSKLKELVIKRHANDCLESFDKIIEKCQNLRKLDIGIYPEFDNRITTTETDLSRIKPRPNIKTLDGLFVIQDDNTLIYIMHKFPCLQELFINHSWRDDSEENDGLHMTVPRITANILTKFISFMTPISSCAISICIKIPLVVDALEEYTRVMSSKLFGFLSISYSYDSIIDPLLEQHAKLTMHRTTGYKKNQDHEFFIDYSSIADTLPHLSIIEKTGSSLAELTYRMNFDRVSKETHRKAYDMIYGHFLDHIFSHCSSLRKLRLSSTKILECNPIPSLNNSMSHLILLNCYIGKNVLSQLSDRITSLKNMVIVRCKVENPHNGVNTRYYHVDMLNTTFDTIRIKSEHSIYLIAVKLNRGSHDEYYKLIFNPATHNYHTAVKSTRFAYELMSDYEKNMKVSVRCNGIKKIQLFMNACVHESEVAFGEIILE</sequence>
<keyword evidence="3" id="KW-1185">Reference proteome</keyword>
<dbReference type="AlphaFoldDB" id="A0A8H7QMR6"/>